<gene>
    <name evidence="1" type="ORF">SCHPADRAFT_830476</name>
</gene>
<evidence type="ECO:0000313" key="1">
    <source>
        <dbReference type="EMBL" id="KLO11806.1"/>
    </source>
</evidence>
<sequence length="100" mass="11450">MDIELSFSAFPWPVFGSPTSVADIKQTDVEEFILHRLRIPRSDADYSTRRRQAVKDALLRWHPDKFLSGRVLTRVVEEDREMVKEAAQVVGRILVGLVGK</sequence>
<dbReference type="EMBL" id="KQ085991">
    <property type="protein sequence ID" value="KLO11806.1"/>
    <property type="molecule type" value="Genomic_DNA"/>
</dbReference>
<organism evidence="1 2">
    <name type="scientific">Schizopora paradoxa</name>
    <dbReference type="NCBI Taxonomy" id="27342"/>
    <lineage>
        <taxon>Eukaryota</taxon>
        <taxon>Fungi</taxon>
        <taxon>Dikarya</taxon>
        <taxon>Basidiomycota</taxon>
        <taxon>Agaricomycotina</taxon>
        <taxon>Agaricomycetes</taxon>
        <taxon>Hymenochaetales</taxon>
        <taxon>Schizoporaceae</taxon>
        <taxon>Schizopora</taxon>
    </lineage>
</organism>
<proteinExistence type="predicted"/>
<evidence type="ECO:0000313" key="2">
    <source>
        <dbReference type="Proteomes" id="UP000053477"/>
    </source>
</evidence>
<dbReference type="InParanoid" id="A0A0H2S4C1"/>
<accession>A0A0H2S4C1</accession>
<dbReference type="Proteomes" id="UP000053477">
    <property type="component" value="Unassembled WGS sequence"/>
</dbReference>
<dbReference type="AlphaFoldDB" id="A0A0H2S4C1"/>
<protein>
    <submittedName>
        <fullName evidence="1">Uncharacterized protein</fullName>
    </submittedName>
</protein>
<dbReference type="OrthoDB" id="412109at2759"/>
<name>A0A0H2S4C1_9AGAM</name>
<keyword evidence="2" id="KW-1185">Reference proteome</keyword>
<reference evidence="1 2" key="1">
    <citation type="submission" date="2015-04" db="EMBL/GenBank/DDBJ databases">
        <title>Complete genome sequence of Schizopora paradoxa KUC8140, a cosmopolitan wood degrader in East Asia.</title>
        <authorList>
            <consortium name="DOE Joint Genome Institute"/>
            <person name="Min B."/>
            <person name="Park H."/>
            <person name="Jang Y."/>
            <person name="Kim J.-J."/>
            <person name="Kim K.H."/>
            <person name="Pangilinan J."/>
            <person name="Lipzen A."/>
            <person name="Riley R."/>
            <person name="Grigoriev I.V."/>
            <person name="Spatafora J.W."/>
            <person name="Choi I.-G."/>
        </authorList>
    </citation>
    <scope>NUCLEOTIDE SEQUENCE [LARGE SCALE GENOMIC DNA]</scope>
    <source>
        <strain evidence="1 2">KUC8140</strain>
    </source>
</reference>